<reference evidence="2 3" key="1">
    <citation type="journal article" date="2016" name="Nat. Commun.">
        <title>Thousands of microbial genomes shed light on interconnected biogeochemical processes in an aquifer system.</title>
        <authorList>
            <person name="Anantharaman K."/>
            <person name="Brown C.T."/>
            <person name="Hug L.A."/>
            <person name="Sharon I."/>
            <person name="Castelle C.J."/>
            <person name="Probst A.J."/>
            <person name="Thomas B.C."/>
            <person name="Singh A."/>
            <person name="Wilkins M.J."/>
            <person name="Karaoz U."/>
            <person name="Brodie E.L."/>
            <person name="Williams K.H."/>
            <person name="Hubbard S.S."/>
            <person name="Banfield J.F."/>
        </authorList>
    </citation>
    <scope>NUCLEOTIDE SEQUENCE [LARGE SCALE GENOMIC DNA]</scope>
</reference>
<feature type="region of interest" description="Disordered" evidence="1">
    <location>
        <begin position="20"/>
        <end position="71"/>
    </location>
</feature>
<dbReference type="Proteomes" id="UP000176846">
    <property type="component" value="Unassembled WGS sequence"/>
</dbReference>
<evidence type="ECO:0000256" key="1">
    <source>
        <dbReference type="SAM" id="MobiDB-lite"/>
    </source>
</evidence>
<sequence>MVGAVSVVVVDVDYVTAQNVTPDEHYHGDAADDEVNDKTPSRQKIGDQGQPPERQDNPRNKSEKHRSPLLF</sequence>
<name>A0A1F7UPM5_9BACT</name>
<evidence type="ECO:0000313" key="3">
    <source>
        <dbReference type="Proteomes" id="UP000176846"/>
    </source>
</evidence>
<dbReference type="AlphaFoldDB" id="A0A1F7UPM5"/>
<organism evidence="2 3">
    <name type="scientific">Candidatus Uhrbacteria bacterium RIFCSPLOWO2_01_FULL_47_25</name>
    <dbReference type="NCBI Taxonomy" id="1802402"/>
    <lineage>
        <taxon>Bacteria</taxon>
        <taxon>Candidatus Uhriibacteriota</taxon>
    </lineage>
</organism>
<accession>A0A1F7UPM5</accession>
<proteinExistence type="predicted"/>
<dbReference type="EMBL" id="MGEK01000039">
    <property type="protein sequence ID" value="OGL80250.1"/>
    <property type="molecule type" value="Genomic_DNA"/>
</dbReference>
<evidence type="ECO:0000313" key="2">
    <source>
        <dbReference type="EMBL" id="OGL80250.1"/>
    </source>
</evidence>
<feature type="compositionally biased region" description="Basic and acidic residues" evidence="1">
    <location>
        <begin position="22"/>
        <end position="40"/>
    </location>
</feature>
<gene>
    <name evidence="2" type="ORF">A2936_02685</name>
</gene>
<comment type="caution">
    <text evidence="2">The sequence shown here is derived from an EMBL/GenBank/DDBJ whole genome shotgun (WGS) entry which is preliminary data.</text>
</comment>
<protein>
    <submittedName>
        <fullName evidence="2">Uncharacterized protein</fullName>
    </submittedName>
</protein>